<comment type="caution">
    <text evidence="7">The sequence shown here is derived from an EMBL/GenBank/DDBJ whole genome shotgun (WGS) entry which is preliminary data.</text>
</comment>
<dbReference type="GO" id="GO:0046872">
    <property type="term" value="F:metal ion binding"/>
    <property type="evidence" value="ECO:0007669"/>
    <property type="project" value="UniProtKB-KW"/>
</dbReference>
<dbReference type="Pfam" id="PF08240">
    <property type="entry name" value="ADH_N"/>
    <property type="match status" value="1"/>
</dbReference>
<dbReference type="InterPro" id="IPR013154">
    <property type="entry name" value="ADH-like_N"/>
</dbReference>
<dbReference type="OrthoDB" id="9815825at2"/>
<comment type="similarity">
    <text evidence="2">Belongs to the zinc-containing alcohol dehydrogenase family.</text>
</comment>
<evidence type="ECO:0000256" key="3">
    <source>
        <dbReference type="ARBA" id="ARBA00022723"/>
    </source>
</evidence>
<dbReference type="SUPFAM" id="SSF51735">
    <property type="entry name" value="NAD(P)-binding Rossmann-fold domains"/>
    <property type="match status" value="2"/>
</dbReference>
<protein>
    <recommendedName>
        <fullName evidence="6">Enoyl reductase (ER) domain-containing protein</fullName>
    </recommendedName>
</protein>
<name>A0A176K0L2_9BACT</name>
<gene>
    <name evidence="7" type="ORF">AT15_00460</name>
</gene>
<dbReference type="Proteomes" id="UP000077339">
    <property type="component" value="Unassembled WGS sequence"/>
</dbReference>
<dbReference type="Gene3D" id="3.90.180.10">
    <property type="entry name" value="Medium-chain alcohol dehydrogenases, catalytic domain"/>
    <property type="match status" value="2"/>
</dbReference>
<evidence type="ECO:0000256" key="2">
    <source>
        <dbReference type="ARBA" id="ARBA00008072"/>
    </source>
</evidence>
<dbReference type="Gene3D" id="3.30.360.10">
    <property type="entry name" value="Dihydrodipicolinate Reductase, domain 2"/>
    <property type="match status" value="1"/>
</dbReference>
<keyword evidence="3" id="KW-0479">Metal-binding</keyword>
<dbReference type="InterPro" id="IPR013149">
    <property type="entry name" value="ADH-like_C"/>
</dbReference>
<evidence type="ECO:0000256" key="5">
    <source>
        <dbReference type="ARBA" id="ARBA00023002"/>
    </source>
</evidence>
<evidence type="ECO:0000313" key="8">
    <source>
        <dbReference type="Proteomes" id="UP000077339"/>
    </source>
</evidence>
<dbReference type="InterPro" id="IPR000683">
    <property type="entry name" value="Gfo/Idh/MocA-like_OxRdtase_N"/>
</dbReference>
<dbReference type="Pfam" id="PF00107">
    <property type="entry name" value="ADH_zinc_N"/>
    <property type="match status" value="1"/>
</dbReference>
<dbReference type="RefSeq" id="WP_068347635.1">
    <property type="nucleotide sequence ID" value="NZ_JFHK01000014.1"/>
</dbReference>
<dbReference type="InterPro" id="IPR004104">
    <property type="entry name" value="Gfo/Idh/MocA-like_OxRdtase_C"/>
</dbReference>
<reference evidence="7 8" key="1">
    <citation type="submission" date="2014-02" db="EMBL/GenBank/DDBJ databases">
        <title>Kosmotoga genome sequencing.</title>
        <authorList>
            <person name="Pollo S.M."/>
            <person name="Charchuk R."/>
            <person name="Nesbo C.L."/>
        </authorList>
    </citation>
    <scope>NUCLEOTIDE SEQUENCE [LARGE SCALE GENOMIC DNA]</scope>
    <source>
        <strain evidence="7 8">S304</strain>
    </source>
</reference>
<dbReference type="SMART" id="SM00829">
    <property type="entry name" value="PKS_ER"/>
    <property type="match status" value="1"/>
</dbReference>
<dbReference type="AlphaFoldDB" id="A0A176K0L2"/>
<dbReference type="InterPro" id="IPR020843">
    <property type="entry name" value="ER"/>
</dbReference>
<dbReference type="SUPFAM" id="SSF50129">
    <property type="entry name" value="GroES-like"/>
    <property type="match status" value="1"/>
</dbReference>
<dbReference type="Pfam" id="PF01408">
    <property type="entry name" value="GFO_IDH_MocA"/>
    <property type="match status" value="1"/>
</dbReference>
<dbReference type="Pfam" id="PF02894">
    <property type="entry name" value="GFO_IDH_MocA_C"/>
    <property type="match status" value="1"/>
</dbReference>
<dbReference type="PATRIC" id="fig|1453497.3.peg.105"/>
<keyword evidence="4" id="KW-0862">Zinc</keyword>
<dbReference type="PANTHER" id="PTHR43350:SF19">
    <property type="entry name" value="D-GULOSIDE 3-DEHYDROGENASE"/>
    <property type="match status" value="1"/>
</dbReference>
<sequence length="723" mass="79321">MKQVMQNYRTGKLELADVPYPACKSGGVIVKNVASAISLGTEKLMLSTAKKSLLKKALDRPDLVRKVINMAKTEGLAEAYRQAMNRLDDPVPLGYSCAGIVEEVGADVLGIQKGDKVACFGSGYASHAEFVWVPKNLIVRIPDGLSFEEASFVGIGAISLHAIRMADVSIGERVAVIGLGLLGLIAVQILKSLNCKVLGVDINDSRLALAKEFGCDNVVNASDRAAVIQAAKDISDGYGVDNVLVYASSGGKDSVSMYAEMARNRGKIVIPGVVDMEVPRKDFFEKELQLVVTRAAGPGIFDDNYELKGRDYPIGYIRWSEQRNMQAFLELVASGKVSVKKLISHRFKFSEAENAYDLIISGREKILGAVFQYENSESTNNREKIKVIKNLTIQKSKNKKQAVIGLIGAGLFTKTTLLPILSKMENVRLKWLATTTGVSANHNGRKFGIEKITTDYRNILSDEEVDAVMVLTRHNSHSKFVIEALDAGKHVYVEKPLAITMEQLKAIDEAHSRNPDRFIMVGFNRRFSPHATFIRKHFENANGPFVVTCRVNAGYADKSSWVLNPESGGGRIVGEACHFIDLIEYLTGELPVSVSVETIDKKNGYFKSDNVVITMKMNNGSIGTIIYYANGHKRFPREYVEISGNGMVGAIENFVRSSLVKGTKILKKKTLGVDRGHKAEMGTFIEACIYNSLQIPYEEIRATTLASIIGESLPSVRTKLSGN</sequence>
<dbReference type="GO" id="GO:0016491">
    <property type="term" value="F:oxidoreductase activity"/>
    <property type="evidence" value="ECO:0007669"/>
    <property type="project" value="UniProtKB-KW"/>
</dbReference>
<dbReference type="EMBL" id="JFHK01000014">
    <property type="protein sequence ID" value="OAA30180.1"/>
    <property type="molecule type" value="Genomic_DNA"/>
</dbReference>
<dbReference type="STRING" id="1453497.AT15_00460"/>
<comment type="cofactor">
    <cofactor evidence="1">
        <name>Zn(2+)</name>
        <dbReference type="ChEBI" id="CHEBI:29105"/>
    </cofactor>
</comment>
<dbReference type="InterPro" id="IPR036291">
    <property type="entry name" value="NAD(P)-bd_dom_sf"/>
</dbReference>
<organism evidence="7 8">
    <name type="scientific">Kosmotoga arenicorallina S304</name>
    <dbReference type="NCBI Taxonomy" id="1453497"/>
    <lineage>
        <taxon>Bacteria</taxon>
        <taxon>Thermotogati</taxon>
        <taxon>Thermotogota</taxon>
        <taxon>Thermotogae</taxon>
        <taxon>Kosmotogales</taxon>
        <taxon>Kosmotogaceae</taxon>
        <taxon>Kosmotoga</taxon>
    </lineage>
</organism>
<dbReference type="Gene3D" id="3.40.50.720">
    <property type="entry name" value="NAD(P)-binding Rossmann-like Domain"/>
    <property type="match status" value="2"/>
</dbReference>
<dbReference type="InterPro" id="IPR011032">
    <property type="entry name" value="GroES-like_sf"/>
</dbReference>
<evidence type="ECO:0000256" key="4">
    <source>
        <dbReference type="ARBA" id="ARBA00022833"/>
    </source>
</evidence>
<dbReference type="SUPFAM" id="SSF55347">
    <property type="entry name" value="Glyceraldehyde-3-phosphate dehydrogenase-like, C-terminal domain"/>
    <property type="match status" value="1"/>
</dbReference>
<evidence type="ECO:0000259" key="6">
    <source>
        <dbReference type="SMART" id="SM00829"/>
    </source>
</evidence>
<keyword evidence="8" id="KW-1185">Reference proteome</keyword>
<dbReference type="PANTHER" id="PTHR43350">
    <property type="entry name" value="NAD-DEPENDENT ALCOHOL DEHYDROGENASE"/>
    <property type="match status" value="1"/>
</dbReference>
<dbReference type="GO" id="GO:0000166">
    <property type="term" value="F:nucleotide binding"/>
    <property type="evidence" value="ECO:0007669"/>
    <property type="project" value="InterPro"/>
</dbReference>
<dbReference type="CDD" id="cd08255">
    <property type="entry name" value="2-desacetyl-2-hydroxyethyl_bacteriochlorophyllide_like"/>
    <property type="match status" value="1"/>
</dbReference>
<proteinExistence type="inferred from homology"/>
<accession>A0A176K0L2</accession>
<evidence type="ECO:0000256" key="1">
    <source>
        <dbReference type="ARBA" id="ARBA00001947"/>
    </source>
</evidence>
<evidence type="ECO:0000313" key="7">
    <source>
        <dbReference type="EMBL" id="OAA30180.1"/>
    </source>
</evidence>
<feature type="domain" description="Enoyl reductase (ER)" evidence="6">
    <location>
        <begin position="9"/>
        <end position="367"/>
    </location>
</feature>
<keyword evidence="5" id="KW-0560">Oxidoreductase</keyword>